<dbReference type="InterPro" id="IPR039465">
    <property type="entry name" value="IL-17_rcpt-like"/>
</dbReference>
<feature type="transmembrane region" description="Helical" evidence="9">
    <location>
        <begin position="345"/>
        <end position="369"/>
    </location>
</feature>
<evidence type="ECO:0000259" key="11">
    <source>
        <dbReference type="PROSITE" id="PS51534"/>
    </source>
</evidence>
<evidence type="ECO:0000256" key="10">
    <source>
        <dbReference type="SAM" id="SignalP"/>
    </source>
</evidence>
<dbReference type="Proteomes" id="UP001176961">
    <property type="component" value="Unassembled WGS sequence"/>
</dbReference>
<accession>A0AA36H848</accession>
<dbReference type="Pfam" id="PF08357">
    <property type="entry name" value="SEFIR"/>
    <property type="match status" value="1"/>
</dbReference>
<dbReference type="InterPro" id="IPR013568">
    <property type="entry name" value="SEFIR_dom"/>
</dbReference>
<evidence type="ECO:0000256" key="4">
    <source>
        <dbReference type="ARBA" id="ARBA00022989"/>
    </source>
</evidence>
<dbReference type="GO" id="GO:0016020">
    <property type="term" value="C:membrane"/>
    <property type="evidence" value="ECO:0007669"/>
    <property type="project" value="UniProtKB-SubCell"/>
</dbReference>
<reference evidence="12" key="1">
    <citation type="submission" date="2023-07" db="EMBL/GenBank/DDBJ databases">
        <authorList>
            <consortium name="CYATHOMIX"/>
        </authorList>
    </citation>
    <scope>NUCLEOTIDE SEQUENCE</scope>
    <source>
        <strain evidence="12">N/A</strain>
    </source>
</reference>
<evidence type="ECO:0000256" key="9">
    <source>
        <dbReference type="SAM" id="Phobius"/>
    </source>
</evidence>
<evidence type="ECO:0000256" key="1">
    <source>
        <dbReference type="ARBA" id="ARBA00004479"/>
    </source>
</evidence>
<evidence type="ECO:0000256" key="8">
    <source>
        <dbReference type="SAM" id="MobiDB-lite"/>
    </source>
</evidence>
<evidence type="ECO:0000256" key="3">
    <source>
        <dbReference type="ARBA" id="ARBA00022729"/>
    </source>
</evidence>
<keyword evidence="5 9" id="KW-0472">Membrane</keyword>
<feature type="region of interest" description="Disordered" evidence="8">
    <location>
        <begin position="603"/>
        <end position="638"/>
    </location>
</feature>
<organism evidence="12 13">
    <name type="scientific">Cylicocyclus nassatus</name>
    <name type="common">Nematode worm</name>
    <dbReference type="NCBI Taxonomy" id="53992"/>
    <lineage>
        <taxon>Eukaryota</taxon>
        <taxon>Metazoa</taxon>
        <taxon>Ecdysozoa</taxon>
        <taxon>Nematoda</taxon>
        <taxon>Chromadorea</taxon>
        <taxon>Rhabditida</taxon>
        <taxon>Rhabditina</taxon>
        <taxon>Rhabditomorpha</taxon>
        <taxon>Strongyloidea</taxon>
        <taxon>Strongylidae</taxon>
        <taxon>Cylicocyclus</taxon>
    </lineage>
</organism>
<feature type="signal peptide" evidence="10">
    <location>
        <begin position="1"/>
        <end position="26"/>
    </location>
</feature>
<evidence type="ECO:0000313" key="13">
    <source>
        <dbReference type="Proteomes" id="UP001176961"/>
    </source>
</evidence>
<dbReference type="PANTHER" id="PTHR15583">
    <property type="entry name" value="INTERLEUKIN-17 RECEPTOR"/>
    <property type="match status" value="1"/>
</dbReference>
<evidence type="ECO:0000313" key="12">
    <source>
        <dbReference type="EMBL" id="CAJ0605429.1"/>
    </source>
</evidence>
<dbReference type="GO" id="GO:0030368">
    <property type="term" value="F:interleukin-17 receptor activity"/>
    <property type="evidence" value="ECO:0007669"/>
    <property type="project" value="InterPro"/>
</dbReference>
<proteinExistence type="predicted"/>
<feature type="domain" description="SEFIR" evidence="11">
    <location>
        <begin position="388"/>
        <end position="529"/>
    </location>
</feature>
<evidence type="ECO:0000256" key="2">
    <source>
        <dbReference type="ARBA" id="ARBA00022692"/>
    </source>
</evidence>
<gene>
    <name evidence="12" type="ORF">CYNAS_LOCUS17412</name>
</gene>
<evidence type="ECO:0000256" key="6">
    <source>
        <dbReference type="ARBA" id="ARBA00023170"/>
    </source>
</evidence>
<dbReference type="PANTHER" id="PTHR15583:SF7">
    <property type="entry name" value="INTERLEUKIN CYTOKINE RECEPTOR-RELATED PROTEIN 2"/>
    <property type="match status" value="1"/>
</dbReference>
<keyword evidence="6" id="KW-0675">Receptor</keyword>
<evidence type="ECO:0000256" key="5">
    <source>
        <dbReference type="ARBA" id="ARBA00023136"/>
    </source>
</evidence>
<keyword evidence="3 10" id="KW-0732">Signal</keyword>
<dbReference type="PROSITE" id="PS51534">
    <property type="entry name" value="SEFIR"/>
    <property type="match status" value="1"/>
</dbReference>
<name>A0AA36H848_CYLNA</name>
<keyword evidence="7" id="KW-0325">Glycoprotein</keyword>
<keyword evidence="13" id="KW-1185">Reference proteome</keyword>
<evidence type="ECO:0000256" key="7">
    <source>
        <dbReference type="ARBA" id="ARBA00023180"/>
    </source>
</evidence>
<sequence length="638" mass="72408">MGIRFIQIVCDFIILLLLHLVSFCLPDRCFDNVRINYNESLFSSQSVYGRIETSRNCVDTYEAKVRSVAQETFSSCPVGLLSVELGPVARFEDMAHVLPHIELNISVAVHEYVDSVFIRLQCVYAPDAEDIYCHDAQRMMSEGQWLWPCRAVTFHRKDVFSLPFYFGYSCFRVFGLSQYMVNVTVFPQNCRSTLLITSPSDVQLHPSIAEYYGSEDARSKLSPLLIVDFSEEDGIWLRVEGPALQISRSIAVSVFERRSDGTLHPLQTFTIARPTTGLKWRNVAKGSYVAYAHIPRHDCLLVCDEVAASPSGCKMCVHTMLNFTLDQDRASLSWRSLRRMRDSSFSILFALGSIVLVSAFCGMIYVLFLRRRVRRSPVRVQEIELQSKPIVLILTPDDCDEHSEVVLLLSRFLERHAGVTVLLDYREMDSSAVPSRWLVDSLCRSSRVLIIVSPCSGLVLNGQHLRKRRPFPDLFETAMDMIIREHTQNISSNKYLICRLPYSPPTPDQLNLLGFPQVEVPSDLARLTALIHAIDVYGLNEAHNSSELAELSSAIESMKKLMESDPTWIVRRLDNEDDRMLVSNVLEVSEKKNFLQTAEDRRQAADQFGLLPPEENESEAADEPSEFPLLPPDSSDED</sequence>
<keyword evidence="4 9" id="KW-1133">Transmembrane helix</keyword>
<comment type="subcellular location">
    <subcellularLocation>
        <location evidence="1">Membrane</location>
        <topology evidence="1">Single-pass type I membrane protein</topology>
    </subcellularLocation>
</comment>
<comment type="caution">
    <text evidence="12">The sequence shown here is derived from an EMBL/GenBank/DDBJ whole genome shotgun (WGS) entry which is preliminary data.</text>
</comment>
<keyword evidence="2 9" id="KW-0812">Transmembrane</keyword>
<feature type="compositionally biased region" description="Acidic residues" evidence="8">
    <location>
        <begin position="614"/>
        <end position="625"/>
    </location>
</feature>
<dbReference type="AlphaFoldDB" id="A0AA36H848"/>
<protein>
    <recommendedName>
        <fullName evidence="11">SEFIR domain-containing protein</fullName>
    </recommendedName>
</protein>
<dbReference type="EMBL" id="CATQJL010000316">
    <property type="protein sequence ID" value="CAJ0605429.1"/>
    <property type="molecule type" value="Genomic_DNA"/>
</dbReference>
<dbReference type="Gene3D" id="3.40.50.11530">
    <property type="match status" value="1"/>
</dbReference>
<feature type="chain" id="PRO_5041213763" description="SEFIR domain-containing protein" evidence="10">
    <location>
        <begin position="27"/>
        <end position="638"/>
    </location>
</feature>